<keyword evidence="3" id="KW-1185">Reference proteome</keyword>
<dbReference type="Proteomes" id="UP000191672">
    <property type="component" value="Unassembled WGS sequence"/>
</dbReference>
<dbReference type="EMBL" id="MDYN01000005">
    <property type="protein sequence ID" value="OQD87652.1"/>
    <property type="molecule type" value="Genomic_DNA"/>
</dbReference>
<evidence type="ECO:0000313" key="2">
    <source>
        <dbReference type="EMBL" id="OQD87652.1"/>
    </source>
</evidence>
<dbReference type="Pfam" id="PF20183">
    <property type="entry name" value="DUF6546"/>
    <property type="match status" value="1"/>
</dbReference>
<evidence type="ECO:0000313" key="3">
    <source>
        <dbReference type="Proteomes" id="UP000191672"/>
    </source>
</evidence>
<gene>
    <name evidence="2" type="ORF">PENANT_c005G02252</name>
</gene>
<reference evidence="3" key="1">
    <citation type="journal article" date="2017" name="Nat. Microbiol.">
        <title>Global analysis of biosynthetic gene clusters reveals vast potential of secondary metabolite production in Penicillium species.</title>
        <authorList>
            <person name="Nielsen J.C."/>
            <person name="Grijseels S."/>
            <person name="Prigent S."/>
            <person name="Ji B."/>
            <person name="Dainat J."/>
            <person name="Nielsen K.F."/>
            <person name="Frisvad J.C."/>
            <person name="Workman M."/>
            <person name="Nielsen J."/>
        </authorList>
    </citation>
    <scope>NUCLEOTIDE SEQUENCE [LARGE SCALE GENOMIC DNA]</scope>
    <source>
        <strain evidence="3">IBT 31811</strain>
    </source>
</reference>
<dbReference type="AlphaFoldDB" id="A0A1V6QF59"/>
<comment type="caution">
    <text evidence="2">The sequence shown here is derived from an EMBL/GenBank/DDBJ whole genome shotgun (WGS) entry which is preliminary data.</text>
</comment>
<proteinExistence type="predicted"/>
<organism evidence="2 3">
    <name type="scientific">Penicillium antarcticum</name>
    <dbReference type="NCBI Taxonomy" id="416450"/>
    <lineage>
        <taxon>Eukaryota</taxon>
        <taxon>Fungi</taxon>
        <taxon>Dikarya</taxon>
        <taxon>Ascomycota</taxon>
        <taxon>Pezizomycotina</taxon>
        <taxon>Eurotiomycetes</taxon>
        <taxon>Eurotiomycetidae</taxon>
        <taxon>Eurotiales</taxon>
        <taxon>Aspergillaceae</taxon>
        <taxon>Penicillium</taxon>
    </lineage>
</organism>
<evidence type="ECO:0000259" key="1">
    <source>
        <dbReference type="Pfam" id="PF20183"/>
    </source>
</evidence>
<feature type="domain" description="DUF6546" evidence="1">
    <location>
        <begin position="247"/>
        <end position="333"/>
    </location>
</feature>
<protein>
    <recommendedName>
        <fullName evidence="1">DUF6546 domain-containing protein</fullName>
    </recommendedName>
</protein>
<sequence length="333" mass="38289">MSWSCLPAEIRVLVLEALLQDDGCSLAGFAIVSREWQMTIELHNFAHINLTLSRLADFGPMIHRNRALVAIYGFAWNSKNMIVPNVHLMDLFSMLSTWKPNSNLLLDISVHSPSDSEHWFKYLTFEPDITSDECGLGQYTEQSIQAKLMTTSMVFDEIMGEGPFNSGEEEDQWWKQLPLVPEVTGVLLRQQNRQRWKPTALAQMFARFPRLQEICYEPWREWCDIQQEWTDQSFRSLLNRSLLVSYEDSYSSRISLNIAKASLKLECLSASFIVGTSYFFNACDPHWKWPNMTSLTLTSHLLTPDESLIEIDNMLQNAAAVAMKMPNLTSMEI</sequence>
<accession>A0A1V6QF59</accession>
<name>A0A1V6QF59_9EURO</name>
<dbReference type="InterPro" id="IPR046676">
    <property type="entry name" value="DUF6546"/>
</dbReference>